<name>A0A367LNE8_9HYPO</name>
<reference evidence="1 2" key="1">
    <citation type="journal article" date="2015" name="BMC Genomics">
        <title>Insights from the genome of Ophiocordyceps polyrhachis-furcata to pathogenicity and host specificity in insect fungi.</title>
        <authorList>
            <person name="Wichadakul D."/>
            <person name="Kobmoo N."/>
            <person name="Ingsriswang S."/>
            <person name="Tangphatsornruang S."/>
            <person name="Chantasingh D."/>
            <person name="Luangsa-ard J.J."/>
            <person name="Eurwilaichitr L."/>
        </authorList>
    </citation>
    <scope>NUCLEOTIDE SEQUENCE [LARGE SCALE GENOMIC DNA]</scope>
    <source>
        <strain evidence="1 2">BCC 54312</strain>
    </source>
</reference>
<comment type="caution">
    <text evidence="1">The sequence shown here is derived from an EMBL/GenBank/DDBJ whole genome shotgun (WGS) entry which is preliminary data.</text>
</comment>
<dbReference type="AlphaFoldDB" id="A0A367LNE8"/>
<protein>
    <submittedName>
        <fullName evidence="1">Uncharacterized protein</fullName>
    </submittedName>
</protein>
<keyword evidence="2" id="KW-1185">Reference proteome</keyword>
<organism evidence="1 2">
    <name type="scientific">Ophiocordyceps polyrhachis-furcata BCC 54312</name>
    <dbReference type="NCBI Taxonomy" id="1330021"/>
    <lineage>
        <taxon>Eukaryota</taxon>
        <taxon>Fungi</taxon>
        <taxon>Dikarya</taxon>
        <taxon>Ascomycota</taxon>
        <taxon>Pezizomycotina</taxon>
        <taxon>Sordariomycetes</taxon>
        <taxon>Hypocreomycetidae</taxon>
        <taxon>Hypocreales</taxon>
        <taxon>Ophiocordycipitaceae</taxon>
        <taxon>Ophiocordyceps</taxon>
    </lineage>
</organism>
<dbReference type="EMBL" id="LKCN02000001">
    <property type="protein sequence ID" value="RCI15911.1"/>
    <property type="molecule type" value="Genomic_DNA"/>
</dbReference>
<dbReference type="Proteomes" id="UP000253664">
    <property type="component" value="Unassembled WGS sequence"/>
</dbReference>
<evidence type="ECO:0000313" key="2">
    <source>
        <dbReference type="Proteomes" id="UP000253664"/>
    </source>
</evidence>
<accession>A0A367LNE8</accession>
<gene>
    <name evidence="1" type="ORF">L249_1769</name>
</gene>
<sequence length="230" mass="25870">MKIKGEVGKDMKMAIPGNGGEISLAYSSLFSSHNVVNNAIISLIRLRVNHLYRREATLAVLRPTIPTRLGSSVNQLKDEPTESHRHDIDFPRPLHRLGIDQVKHHCPHAIHTAAKNLLFTWSLARIVGGRTYEHFQPRPGQGSSRRRGSRARRLPWLQWAFSIACHADDVVEVVYLFSIKPPAEIQETGAFLPPGTGHMTKISVSIDIWHKSFYTHFLPGKARDVCVHNA</sequence>
<proteinExistence type="predicted"/>
<evidence type="ECO:0000313" key="1">
    <source>
        <dbReference type="EMBL" id="RCI15911.1"/>
    </source>
</evidence>